<dbReference type="InterPro" id="IPR057670">
    <property type="entry name" value="SH3_retrovirus"/>
</dbReference>
<accession>A0A9P8ML09</accession>
<dbReference type="GeneID" id="68360949"/>
<protein>
    <recommendedName>
        <fullName evidence="2">Retroviral polymerase SH3-like domain-containing protein</fullName>
    </recommendedName>
</protein>
<evidence type="ECO:0000259" key="2">
    <source>
        <dbReference type="Pfam" id="PF25597"/>
    </source>
</evidence>
<dbReference type="OrthoDB" id="422839at2759"/>
<organism evidence="3 4">
    <name type="scientific">Hirsutella rhossiliensis</name>
    <dbReference type="NCBI Taxonomy" id="111463"/>
    <lineage>
        <taxon>Eukaryota</taxon>
        <taxon>Fungi</taxon>
        <taxon>Dikarya</taxon>
        <taxon>Ascomycota</taxon>
        <taxon>Pezizomycotina</taxon>
        <taxon>Sordariomycetes</taxon>
        <taxon>Hypocreomycetidae</taxon>
        <taxon>Hypocreales</taxon>
        <taxon>Ophiocordycipitaceae</taxon>
        <taxon>Hirsutella</taxon>
    </lineage>
</organism>
<feature type="compositionally biased region" description="Polar residues" evidence="1">
    <location>
        <begin position="194"/>
        <end position="205"/>
    </location>
</feature>
<comment type="caution">
    <text evidence="3">The sequence shown here is derived from an EMBL/GenBank/DDBJ whole genome shotgun (WGS) entry which is preliminary data.</text>
</comment>
<keyword evidence="4" id="KW-1185">Reference proteome</keyword>
<proteinExistence type="predicted"/>
<dbReference type="Pfam" id="PF25597">
    <property type="entry name" value="SH3_retrovirus"/>
    <property type="match status" value="1"/>
</dbReference>
<dbReference type="Proteomes" id="UP000824596">
    <property type="component" value="Unassembled WGS sequence"/>
</dbReference>
<feature type="region of interest" description="Disordered" evidence="1">
    <location>
        <begin position="185"/>
        <end position="205"/>
    </location>
</feature>
<evidence type="ECO:0000313" key="4">
    <source>
        <dbReference type="Proteomes" id="UP000824596"/>
    </source>
</evidence>
<gene>
    <name evidence="3" type="ORF">HRG_11821</name>
</gene>
<evidence type="ECO:0000256" key="1">
    <source>
        <dbReference type="SAM" id="MobiDB-lite"/>
    </source>
</evidence>
<dbReference type="AlphaFoldDB" id="A0A9P8ML09"/>
<dbReference type="RefSeq" id="XP_044714786.1">
    <property type="nucleotide sequence ID" value="XM_044870291.1"/>
</dbReference>
<feature type="domain" description="Retroviral polymerase SH3-like" evidence="2">
    <location>
        <begin position="53"/>
        <end position="104"/>
    </location>
</feature>
<name>A0A9P8ML09_9HYPO</name>
<sequence>MDRWFHQHFRWYRPPNVDFDANKDLRPDWRGVCVWMQSISLNSRYKARKDINQFKLGPRAHVGYFVGYHASNIYRIWVPKLNQVILSRDVRFNEEEFFDPEKEEQLETEAIAEYKPTSQALDPLPQRDWDTLLDEFLYEFDHHILGFDLEGSNSGVEDARGAISDVKDAGSQLLQPLSQDRLHASERIPGPSDAGTNTTAGQKGRLTSFQVNGLKDFNTRPTVANRPELTCPTFCGWFKQRSN</sequence>
<evidence type="ECO:0000313" key="3">
    <source>
        <dbReference type="EMBL" id="KAH0957272.1"/>
    </source>
</evidence>
<dbReference type="EMBL" id="JAIZPD010000022">
    <property type="protein sequence ID" value="KAH0957272.1"/>
    <property type="molecule type" value="Genomic_DNA"/>
</dbReference>
<reference evidence="3" key="1">
    <citation type="submission" date="2021-09" db="EMBL/GenBank/DDBJ databases">
        <title>A high-quality genome of the endoparasitic fungus Hirsutella rhossiliensis with a comparison of Hirsutella genomes reveals transposable elements contributing to genome size variation.</title>
        <authorList>
            <person name="Lin R."/>
            <person name="Jiao Y."/>
            <person name="Sun X."/>
            <person name="Ling J."/>
            <person name="Xie B."/>
            <person name="Cheng X."/>
        </authorList>
    </citation>
    <scope>NUCLEOTIDE SEQUENCE</scope>
    <source>
        <strain evidence="3">HR02</strain>
    </source>
</reference>